<evidence type="ECO:0000256" key="2">
    <source>
        <dbReference type="ARBA" id="ARBA00004922"/>
    </source>
</evidence>
<feature type="domain" description="Glycosyltransferase family 18 catalytic" evidence="15">
    <location>
        <begin position="291"/>
        <end position="707"/>
    </location>
</feature>
<keyword evidence="6" id="KW-0808">Transferase</keyword>
<accession>A0A2G5VKV3</accession>
<dbReference type="EMBL" id="PDUG01000001">
    <property type="protein sequence ID" value="PIC52310.1"/>
    <property type="molecule type" value="Genomic_DNA"/>
</dbReference>
<proteinExistence type="inferred from homology"/>
<evidence type="ECO:0000256" key="6">
    <source>
        <dbReference type="ARBA" id="ARBA00022679"/>
    </source>
</evidence>
<dbReference type="AlphaFoldDB" id="A0A2G5VKV3"/>
<comment type="pathway">
    <text evidence="2">Protein modification; protein glycosylation.</text>
</comment>
<dbReference type="OrthoDB" id="2113294at2759"/>
<dbReference type="GO" id="GO:0030144">
    <property type="term" value="F:alpha-1,6-mannosylglycoprotein 6-beta-N-acetylglucosaminyltransferase activity"/>
    <property type="evidence" value="ECO:0007669"/>
    <property type="project" value="UniProtKB-EC"/>
</dbReference>
<evidence type="ECO:0000256" key="11">
    <source>
        <dbReference type="ARBA" id="ARBA00023136"/>
    </source>
</evidence>
<evidence type="ECO:0000256" key="13">
    <source>
        <dbReference type="ARBA" id="ARBA00048243"/>
    </source>
</evidence>
<evidence type="ECO:0000259" key="15">
    <source>
        <dbReference type="Pfam" id="PF15024"/>
    </source>
</evidence>
<evidence type="ECO:0000256" key="8">
    <source>
        <dbReference type="ARBA" id="ARBA00022968"/>
    </source>
</evidence>
<comment type="catalytic activity">
    <reaction evidence="13">
        <text>N(4)-{beta-D-GlcNAc-(1-&gt;2)-[beta-D-GlcNAc-(1-&gt;4)]-alpha-D-Man-(1-&gt;3)-[beta-D-GlcNAc-(1-&gt;2)-alpha-D-Man-(1-&gt;6)]-beta-D-Man-(1-&gt;4)-beta-D-GlcNAc-(1-&gt;4)-beta-D-GlcNAc}-L-asparaginyl-[protein] + UDP-N-acetyl-alpha-D-glucosamine = N(4)-{beta-D-GlcNAc-(1-&gt;2)-[beta-D-GlcNAc-(1-&gt;4)]-alpha-D-Man-(1-&gt;3)-[beta-D-GlcNAc-(1-&gt;2)-[beta-D-GlcNAc-(1-&gt;6)]-alpha-D-Man-(1-&gt;6)]-beta-D-Man-(1-&gt;4)-beta-D-GlcNAc-(1-&gt;4)-beta-D-GlcNAc}-L-asparaginyl-[protein] + UDP + H(+)</text>
        <dbReference type="Rhea" id="RHEA:16921"/>
        <dbReference type="Rhea" id="RHEA-COMP:14374"/>
        <dbReference type="Rhea" id="RHEA-COMP:14377"/>
        <dbReference type="ChEBI" id="CHEBI:15378"/>
        <dbReference type="ChEBI" id="CHEBI:57705"/>
        <dbReference type="ChEBI" id="CHEBI:58223"/>
        <dbReference type="ChEBI" id="CHEBI:139507"/>
        <dbReference type="ChEBI" id="CHEBI:139510"/>
        <dbReference type="EC" id="2.4.1.155"/>
    </reaction>
</comment>
<keyword evidence="11 14" id="KW-0472">Membrane</keyword>
<comment type="subcellular location">
    <subcellularLocation>
        <location evidence="1">Golgi apparatus membrane</location>
        <topology evidence="1">Single-pass type II membrane protein</topology>
    </subcellularLocation>
</comment>
<protein>
    <recommendedName>
        <fullName evidence="4">alpha-1,6-mannosyl-glycoprotein 6-beta-N-acetylglucosaminyltransferase</fullName>
        <ecNumber evidence="4">2.4.1.155</ecNumber>
    </recommendedName>
</protein>
<dbReference type="EC" id="2.4.1.155" evidence="4"/>
<evidence type="ECO:0000256" key="14">
    <source>
        <dbReference type="SAM" id="Phobius"/>
    </source>
</evidence>
<dbReference type="GO" id="GO:0006487">
    <property type="term" value="P:protein N-linked glycosylation"/>
    <property type="evidence" value="ECO:0007669"/>
    <property type="project" value="TreeGrafter"/>
</dbReference>
<dbReference type="InterPro" id="IPR052105">
    <property type="entry name" value="MGAT5_Glycosyltransferase"/>
</dbReference>
<dbReference type="GO" id="GO:0000139">
    <property type="term" value="C:Golgi membrane"/>
    <property type="evidence" value="ECO:0007669"/>
    <property type="project" value="UniProtKB-SubCell"/>
</dbReference>
<keyword evidence="12" id="KW-0325">Glycoprotein</keyword>
<keyword evidence="10" id="KW-0333">Golgi apparatus</keyword>
<comment type="caution">
    <text evidence="16">The sequence shown here is derived from an EMBL/GenBank/DDBJ whole genome shotgun (WGS) entry which is preliminary data.</text>
</comment>
<comment type="similarity">
    <text evidence="3">Belongs to the glycosyltransferase 18 family.</text>
</comment>
<evidence type="ECO:0000256" key="1">
    <source>
        <dbReference type="ARBA" id="ARBA00004323"/>
    </source>
</evidence>
<feature type="domain" description="Glycosyltransferase family 18 catalytic" evidence="15">
    <location>
        <begin position="99"/>
        <end position="248"/>
    </location>
</feature>
<keyword evidence="7 14" id="KW-0812">Transmembrane</keyword>
<dbReference type="UniPathway" id="UPA00378"/>
<dbReference type="Pfam" id="PF15024">
    <property type="entry name" value="Glyco_transf_18"/>
    <property type="match status" value="2"/>
</dbReference>
<dbReference type="PANTHER" id="PTHR15075:SF2">
    <property type="entry name" value="ALPHA-1,6-MANNOSYLGLYCOPROTEIN 6-BETA-N-ACETYLGLUCOSAMINYLTRANSFERASE"/>
    <property type="match status" value="1"/>
</dbReference>
<keyword evidence="17" id="KW-1185">Reference proteome</keyword>
<dbReference type="PANTHER" id="PTHR15075">
    <property type="entry name" value="ALPHA-MANNOSIDE BETA-1,6-N-ACETYLGLUCOSAMINYLTRANSFERASE"/>
    <property type="match status" value="1"/>
</dbReference>
<dbReference type="STRING" id="1611254.A0A2G5VKV3"/>
<evidence type="ECO:0000256" key="3">
    <source>
        <dbReference type="ARBA" id="ARBA00007477"/>
    </source>
</evidence>
<keyword evidence="8" id="KW-0735">Signal-anchor</keyword>
<evidence type="ECO:0000256" key="9">
    <source>
        <dbReference type="ARBA" id="ARBA00022989"/>
    </source>
</evidence>
<evidence type="ECO:0000256" key="10">
    <source>
        <dbReference type="ARBA" id="ARBA00023034"/>
    </source>
</evidence>
<dbReference type="Proteomes" id="UP000230233">
    <property type="component" value="Chromosome I"/>
</dbReference>
<dbReference type="InterPro" id="IPR026116">
    <property type="entry name" value="GT18_cat"/>
</dbReference>
<evidence type="ECO:0000256" key="7">
    <source>
        <dbReference type="ARBA" id="ARBA00022692"/>
    </source>
</evidence>
<organism evidence="16 17">
    <name type="scientific">Caenorhabditis nigoni</name>
    <dbReference type="NCBI Taxonomy" id="1611254"/>
    <lineage>
        <taxon>Eukaryota</taxon>
        <taxon>Metazoa</taxon>
        <taxon>Ecdysozoa</taxon>
        <taxon>Nematoda</taxon>
        <taxon>Chromadorea</taxon>
        <taxon>Rhabditida</taxon>
        <taxon>Rhabditina</taxon>
        <taxon>Rhabditomorpha</taxon>
        <taxon>Rhabditoidea</taxon>
        <taxon>Rhabditidae</taxon>
        <taxon>Peloderinae</taxon>
        <taxon>Caenorhabditis</taxon>
    </lineage>
</organism>
<feature type="transmembrane region" description="Helical" evidence="14">
    <location>
        <begin position="7"/>
        <end position="28"/>
    </location>
</feature>
<name>A0A2G5VKV3_9PELO</name>
<evidence type="ECO:0000256" key="12">
    <source>
        <dbReference type="ARBA" id="ARBA00023180"/>
    </source>
</evidence>
<sequence length="722" mass="83324">MRRRRRCLALLFIFSAFITPLGFFYFTISSESGKFGFSSEHTSGFQTSEVAEQPENVELDFKSFPDSECSDFSSNVKIDYPECLSKMQWIRNGWKTHQCYADNYIDGSECSFRYYLSQVENYCPPMTETIRRNGLAKMSPSIRRLLPIFDGIPVYMKTRINRLWKKWKEGAHEVMEKYEATMTNRKKLNVLVFIGFLANEQKLKLAKKSDHGGPLGELLQWSDLLASLSIIGHHLEVATDKDSLRSFRSFESNVKLYVYQFSCFQDTYVKRYTCFYWSVRHPGEDAAAKNKPKNVCSILWKYKERGPCQYVNGTRQQMDIIFTDIMGLNILRQYHRQFLFNNRCRIRLLDSFGTHAEFTTKTYFLQNKRKLSGPYSQRNPWGGHGLDLRQHWTFYPHSDDNTFLGFVVDTEGVDEKRQKTLYPSALVYGKEKYMWENAEKPIGVLKKFVKIHATVADLEDVNEKKTNKTSVFDDVKNHGFLNSQEISELLDTTTIFFGLGFPLEGPAPLEAMARGAVFINARFEKPKSRKNYKFLAEKPTLREWTSQNPYMEEIGEPHVITVDINNEKELEVAIKRAIELKPKPYVPFEFSPAGMLLRVALLLEKQEVCGKIARSKRWPPVNQMKIFKTINSGESCEKTCHSQKMKCESSYFSIINSPSLLQRQFGCSSTLSDASPFAPFNCTVQSSAHLFSCASRPPLDVVRVCPCRDYIPEQHAICKGCL</sequence>
<evidence type="ECO:0000256" key="4">
    <source>
        <dbReference type="ARBA" id="ARBA00012671"/>
    </source>
</evidence>
<evidence type="ECO:0000313" key="17">
    <source>
        <dbReference type="Proteomes" id="UP000230233"/>
    </source>
</evidence>
<gene>
    <name evidence="16" type="primary">Cni-gly-2</name>
    <name evidence="16" type="synonym">Cnig_chr_I.g2468</name>
    <name evidence="16" type="ORF">B9Z55_002468</name>
</gene>
<keyword evidence="5" id="KW-0328">Glycosyltransferase</keyword>
<reference evidence="17" key="1">
    <citation type="submission" date="2017-10" db="EMBL/GenBank/DDBJ databases">
        <title>Rapid genome shrinkage in a self-fertile nematode reveals novel sperm competition proteins.</title>
        <authorList>
            <person name="Yin D."/>
            <person name="Schwarz E.M."/>
            <person name="Thomas C.G."/>
            <person name="Felde R.L."/>
            <person name="Korf I.F."/>
            <person name="Cutter A.D."/>
            <person name="Schartner C.M."/>
            <person name="Ralston E.J."/>
            <person name="Meyer B.J."/>
            <person name="Haag E.S."/>
        </authorList>
    </citation>
    <scope>NUCLEOTIDE SEQUENCE [LARGE SCALE GENOMIC DNA]</scope>
    <source>
        <strain evidence="17">JU1422</strain>
    </source>
</reference>
<keyword evidence="9 14" id="KW-1133">Transmembrane helix</keyword>
<evidence type="ECO:0000313" key="16">
    <source>
        <dbReference type="EMBL" id="PIC52310.1"/>
    </source>
</evidence>
<evidence type="ECO:0000256" key="5">
    <source>
        <dbReference type="ARBA" id="ARBA00022676"/>
    </source>
</evidence>